<sequence length="200" mass="22761">MEPKRGPPWMDDTLLLQFHKLYFIAFQKYDDQRAVWRVAGKPPCNNCRKKHPEICLPKAAKLAMDSDMEAGRKLLQPKFQPKTTALKDPPLCKKCANPHWGDRKTPQCPKCKRHHGKGLSCYAAVDKRRAVGLYVLPSAREEMLRQLVHEAGKRSEADRQMVDGIIATVKQKIEERESGKRKDDGSGGDGHPSKKRRRAP</sequence>
<dbReference type="EMBL" id="ML995479">
    <property type="protein sequence ID" value="KAF2144443.1"/>
    <property type="molecule type" value="Genomic_DNA"/>
</dbReference>
<reference evidence="2" key="1">
    <citation type="journal article" date="2020" name="Stud. Mycol.">
        <title>101 Dothideomycetes genomes: a test case for predicting lifestyles and emergence of pathogens.</title>
        <authorList>
            <person name="Haridas S."/>
            <person name="Albert R."/>
            <person name="Binder M."/>
            <person name="Bloem J."/>
            <person name="Labutti K."/>
            <person name="Salamov A."/>
            <person name="Andreopoulos B."/>
            <person name="Baker S."/>
            <person name="Barry K."/>
            <person name="Bills G."/>
            <person name="Bluhm B."/>
            <person name="Cannon C."/>
            <person name="Castanera R."/>
            <person name="Culley D."/>
            <person name="Daum C."/>
            <person name="Ezra D."/>
            <person name="Gonzalez J."/>
            <person name="Henrissat B."/>
            <person name="Kuo A."/>
            <person name="Liang C."/>
            <person name="Lipzen A."/>
            <person name="Lutzoni F."/>
            <person name="Magnuson J."/>
            <person name="Mondo S."/>
            <person name="Nolan M."/>
            <person name="Ohm R."/>
            <person name="Pangilinan J."/>
            <person name="Park H.-J."/>
            <person name="Ramirez L."/>
            <person name="Alfaro M."/>
            <person name="Sun H."/>
            <person name="Tritt A."/>
            <person name="Yoshinaga Y."/>
            <person name="Zwiers L.-H."/>
            <person name="Turgeon B."/>
            <person name="Goodwin S."/>
            <person name="Spatafora J."/>
            <person name="Crous P."/>
            <person name="Grigoriev I."/>
        </authorList>
    </citation>
    <scope>NUCLEOTIDE SEQUENCE</scope>
    <source>
        <strain evidence="2">CBS 121167</strain>
    </source>
</reference>
<gene>
    <name evidence="2" type="ORF">K452DRAFT_356638</name>
</gene>
<evidence type="ECO:0000313" key="2">
    <source>
        <dbReference type="EMBL" id="KAF2144443.1"/>
    </source>
</evidence>
<evidence type="ECO:0000313" key="3">
    <source>
        <dbReference type="Proteomes" id="UP000799438"/>
    </source>
</evidence>
<feature type="compositionally biased region" description="Basic and acidic residues" evidence="1">
    <location>
        <begin position="171"/>
        <end position="185"/>
    </location>
</feature>
<name>A0A6A6BM09_9PEZI</name>
<dbReference type="AlphaFoldDB" id="A0A6A6BM09"/>
<dbReference type="RefSeq" id="XP_033400155.1">
    <property type="nucleotide sequence ID" value="XM_033546066.1"/>
</dbReference>
<dbReference type="GeneID" id="54303572"/>
<evidence type="ECO:0000256" key="1">
    <source>
        <dbReference type="SAM" id="MobiDB-lite"/>
    </source>
</evidence>
<organism evidence="2 3">
    <name type="scientific">Aplosporella prunicola CBS 121167</name>
    <dbReference type="NCBI Taxonomy" id="1176127"/>
    <lineage>
        <taxon>Eukaryota</taxon>
        <taxon>Fungi</taxon>
        <taxon>Dikarya</taxon>
        <taxon>Ascomycota</taxon>
        <taxon>Pezizomycotina</taxon>
        <taxon>Dothideomycetes</taxon>
        <taxon>Dothideomycetes incertae sedis</taxon>
        <taxon>Botryosphaeriales</taxon>
        <taxon>Aplosporellaceae</taxon>
        <taxon>Aplosporella</taxon>
    </lineage>
</organism>
<keyword evidence="3" id="KW-1185">Reference proteome</keyword>
<feature type="region of interest" description="Disordered" evidence="1">
    <location>
        <begin position="170"/>
        <end position="200"/>
    </location>
</feature>
<accession>A0A6A6BM09</accession>
<proteinExistence type="predicted"/>
<dbReference type="Proteomes" id="UP000799438">
    <property type="component" value="Unassembled WGS sequence"/>
</dbReference>
<protein>
    <submittedName>
        <fullName evidence="2">Uncharacterized protein</fullName>
    </submittedName>
</protein>